<keyword evidence="2" id="KW-1185">Reference proteome</keyword>
<proteinExistence type="predicted"/>
<organism evidence="1 2">
    <name type="scientific">Streptomyces plumbiresistens</name>
    <dbReference type="NCBI Taxonomy" id="511811"/>
    <lineage>
        <taxon>Bacteria</taxon>
        <taxon>Bacillati</taxon>
        <taxon>Actinomycetota</taxon>
        <taxon>Actinomycetes</taxon>
        <taxon>Kitasatosporales</taxon>
        <taxon>Streptomycetaceae</taxon>
        <taxon>Streptomyces</taxon>
    </lineage>
</organism>
<accession>A0ABP7T2C9</accession>
<sequence length="89" mass="10355">MRSFSVQGRQFKALIILSDYNDYESMEVVEVIDGKRGELLLEFRFDDSSARLSYVRPEIDIPLLRASLDVFREEFLEPRKASGLPCPPW</sequence>
<evidence type="ECO:0000313" key="2">
    <source>
        <dbReference type="Proteomes" id="UP001500456"/>
    </source>
</evidence>
<name>A0ABP7T2C9_9ACTN</name>
<dbReference type="EMBL" id="BAAAZX010000028">
    <property type="protein sequence ID" value="GAA4019724.1"/>
    <property type="molecule type" value="Genomic_DNA"/>
</dbReference>
<gene>
    <name evidence="1" type="ORF">GCM10022232_74950</name>
</gene>
<comment type="caution">
    <text evidence="1">The sequence shown here is derived from an EMBL/GenBank/DDBJ whole genome shotgun (WGS) entry which is preliminary data.</text>
</comment>
<dbReference type="RefSeq" id="WP_345569492.1">
    <property type="nucleotide sequence ID" value="NZ_BAAAZX010000028.1"/>
</dbReference>
<dbReference type="Proteomes" id="UP001500456">
    <property type="component" value="Unassembled WGS sequence"/>
</dbReference>
<evidence type="ECO:0000313" key="1">
    <source>
        <dbReference type="EMBL" id="GAA4019724.1"/>
    </source>
</evidence>
<protein>
    <submittedName>
        <fullName evidence="1">Uncharacterized protein</fullName>
    </submittedName>
</protein>
<reference evidence="2" key="1">
    <citation type="journal article" date="2019" name="Int. J. Syst. Evol. Microbiol.">
        <title>The Global Catalogue of Microorganisms (GCM) 10K type strain sequencing project: providing services to taxonomists for standard genome sequencing and annotation.</title>
        <authorList>
            <consortium name="The Broad Institute Genomics Platform"/>
            <consortium name="The Broad Institute Genome Sequencing Center for Infectious Disease"/>
            <person name="Wu L."/>
            <person name="Ma J."/>
        </authorList>
    </citation>
    <scope>NUCLEOTIDE SEQUENCE [LARGE SCALE GENOMIC DNA]</scope>
    <source>
        <strain evidence="2">JCM 16924</strain>
    </source>
</reference>